<keyword evidence="6" id="KW-1185">Reference proteome</keyword>
<dbReference type="Pfam" id="PF17177">
    <property type="entry name" value="PPR_long"/>
    <property type="match status" value="2"/>
</dbReference>
<dbReference type="PANTHER" id="PTHR47933:SF11">
    <property type="entry name" value="PENTATRICOPEPTIDE REPEAT-CONTAINING PROTEIN 2"/>
    <property type="match status" value="1"/>
</dbReference>
<evidence type="ECO:0000259" key="4">
    <source>
        <dbReference type="Pfam" id="PF17177"/>
    </source>
</evidence>
<dbReference type="Proteomes" id="UP000738325">
    <property type="component" value="Unassembled WGS sequence"/>
</dbReference>
<feature type="compositionally biased region" description="Basic and acidic residues" evidence="3">
    <location>
        <begin position="1171"/>
        <end position="1180"/>
    </location>
</feature>
<dbReference type="OrthoDB" id="185373at2759"/>
<sequence length="1409" mass="159046">MGIPSRSKTSLSGFSRREFRSRLSRDLPSRSTIRSISSTSSNADCLQASSGLSGAVLSPSIPLPSGGTSSNRIIQRPTAEASWDVFFTYSCSGPGSRRSRSLVPHLQQQTHIHRPLNHSRGSRNTTVSHRSFSAKACADSSSAGIAAHKEAAFSQQSLLASPPCIVVDNMHRGKKSTSKAHLRSMNASAPSIQQYQHQYYRHYHHHHDQGAGFRHTASVTPSTAGTRWTRSSHTHSVGVCRCSLPSTTTATDRSVSKRFLHSTRSRGSFFSQDTRDTPSISFAEQGAALSELRQKAFIRASPKHIWAAYRRMVKAQALPLMQSDDVVVLFQGLLRSDQTEESMEMMLQVALDVNDMGKQLPQEAFDIMMRQAVDHLPAEQTKAALWQIQGRRRFITEFIQLCDSNAEMKRFLGLYNQLIKASFDVDGFSTYYQSRKERAGSLADIVLQWITSEGRAVNPKVVENLLVYLLDRNIIDGVYTTIVRRSKEGFSFSHGFFTTAIHRFGLAQKFDYMEITLDHMRRQGLEPLEDTYSAMIDAHSKAGNLREAQRAYQDILAAELVPSEVTFGPMLEAVGKMGDYDMTRQLVDQMNASGIPSNEYTFSALLQSLSHDPEKSTQLFEELSKQVLPNTVNYNLLIRTFQRHGDLDGAFRVFRVMIADHIKPDQYTFSSILSLFASRGDAEGAGVFWNEMVKVHRVVPNAHAYGSMMHVYCTTEDMLSAQTVYREMIQAGIMPNEVIFGTLLNAYARRGDLTQMLSIYDAMRAEGLKPNSYIYANLLFGLVKDGDMSAAQRLYENMEEDGYGRNVLAQTILMKGYLDQNRFKESQGIYRNMIRSGLVPNYMTYASLMQAYTRRGNTQEGRAFLDKIMKSRGLVYIGEEDEEGEVAADDAVTSDDYDHVDSGNNKDKKRQNRTSDDPSPQESSPQEGHLSSTGTERKPLKTVAKPKPLLVFTPLLDAYAKESNLFAAKAVFEEIKARGLKPNTITYTMLMDGYRRAGDVESVLGIWGELFERFQQQLGEIQDHPERYRPLSQGPVVEWVDDRLSIKGSKLQRLMQRPVSITLDALCYSGRVGEAKALWQQLEKLGFDFDSANWNDYCIALVRNGLLMEACRILQDKLLPGFESELQLSAAQSRLTQTPASAPRSDRRSQGWHSRVKDMDGSGSPTSFVRTDIDNNEDNRASGSSWQPRTLLYPRPRTFAALADALEDLLSLKSDRRGRYQDVASTAVFTEPEERALKSSSSSADTKLLETKRLERRRKLIEARLQPYPRPFEKLDENHRQILWSMIRTEYRQVLEALDEGMLVAAGPYSNRSGTAASPAPVMDEFERKFNKSATTTTATPADSRVSGTVKQQEEEEQQTQEQQRKQGGFTPFRQWRRLKSVMRDMERKQFLEDRKSFSKERDDHRRLV</sequence>
<feature type="domain" description="PROP1-like PPR" evidence="4">
    <location>
        <begin position="516"/>
        <end position="620"/>
    </location>
</feature>
<reference evidence="5" key="1">
    <citation type="journal article" date="2020" name="Fungal Divers.">
        <title>Resolving the Mortierellaceae phylogeny through synthesis of multi-gene phylogenetics and phylogenomics.</title>
        <authorList>
            <person name="Vandepol N."/>
            <person name="Liber J."/>
            <person name="Desiro A."/>
            <person name="Na H."/>
            <person name="Kennedy M."/>
            <person name="Barry K."/>
            <person name="Grigoriev I.V."/>
            <person name="Miller A.N."/>
            <person name="O'Donnell K."/>
            <person name="Stajich J.E."/>
            <person name="Bonito G."/>
        </authorList>
    </citation>
    <scope>NUCLEOTIDE SEQUENCE</scope>
    <source>
        <strain evidence="5">REB-010B</strain>
    </source>
</reference>
<feature type="compositionally biased region" description="Basic and acidic residues" evidence="3">
    <location>
        <begin position="1144"/>
        <end position="1160"/>
    </location>
</feature>
<dbReference type="PROSITE" id="PS51375">
    <property type="entry name" value="PPR"/>
    <property type="match status" value="10"/>
</dbReference>
<gene>
    <name evidence="5" type="ORF">BGZ99_004816</name>
</gene>
<evidence type="ECO:0000313" key="6">
    <source>
        <dbReference type="Proteomes" id="UP000738325"/>
    </source>
</evidence>
<dbReference type="InterPro" id="IPR033443">
    <property type="entry name" value="PROP1-like_PPR_dom"/>
</dbReference>
<feature type="repeat" description="PPR" evidence="2">
    <location>
        <begin position="806"/>
        <end position="840"/>
    </location>
</feature>
<dbReference type="GO" id="GO:0003729">
    <property type="term" value="F:mRNA binding"/>
    <property type="evidence" value="ECO:0007669"/>
    <property type="project" value="TreeGrafter"/>
</dbReference>
<dbReference type="NCBIfam" id="TIGR00756">
    <property type="entry name" value="PPR"/>
    <property type="match status" value="5"/>
</dbReference>
<feature type="repeat" description="PPR" evidence="2">
    <location>
        <begin position="701"/>
        <end position="735"/>
    </location>
</feature>
<name>A0A9P6UUK8_9FUNG</name>
<feature type="repeat" description="PPR" evidence="2">
    <location>
        <begin position="630"/>
        <end position="664"/>
    </location>
</feature>
<feature type="repeat" description="PPR" evidence="2">
    <location>
        <begin position="948"/>
        <end position="982"/>
    </location>
</feature>
<feature type="repeat" description="PPR" evidence="2">
    <location>
        <begin position="771"/>
        <end position="805"/>
    </location>
</feature>
<dbReference type="InterPro" id="IPR011990">
    <property type="entry name" value="TPR-like_helical_dom_sf"/>
</dbReference>
<evidence type="ECO:0000256" key="1">
    <source>
        <dbReference type="ARBA" id="ARBA00022737"/>
    </source>
</evidence>
<protein>
    <recommendedName>
        <fullName evidence="4">PROP1-like PPR domain-containing protein</fullName>
    </recommendedName>
</protein>
<accession>A0A9P6UUK8</accession>
<feature type="compositionally biased region" description="Low complexity" evidence="3">
    <location>
        <begin position="917"/>
        <end position="927"/>
    </location>
</feature>
<evidence type="ECO:0000313" key="5">
    <source>
        <dbReference type="EMBL" id="KAG0319969.1"/>
    </source>
</evidence>
<feature type="compositionally biased region" description="Basic and acidic residues" evidence="3">
    <location>
        <begin position="896"/>
        <end position="906"/>
    </location>
</feature>
<feature type="repeat" description="PPR" evidence="2">
    <location>
        <begin position="983"/>
        <end position="1013"/>
    </location>
</feature>
<dbReference type="InterPro" id="IPR002885">
    <property type="entry name" value="PPR_rpt"/>
</dbReference>
<feature type="region of interest" description="Disordered" evidence="3">
    <location>
        <begin position="1333"/>
        <end position="1374"/>
    </location>
</feature>
<feature type="repeat" description="PPR" evidence="2">
    <location>
        <begin position="841"/>
        <end position="876"/>
    </location>
</feature>
<organism evidence="5 6">
    <name type="scientific">Dissophora globulifera</name>
    <dbReference type="NCBI Taxonomy" id="979702"/>
    <lineage>
        <taxon>Eukaryota</taxon>
        <taxon>Fungi</taxon>
        <taxon>Fungi incertae sedis</taxon>
        <taxon>Mucoromycota</taxon>
        <taxon>Mortierellomycotina</taxon>
        <taxon>Mortierellomycetes</taxon>
        <taxon>Mortierellales</taxon>
        <taxon>Mortierellaceae</taxon>
        <taxon>Dissophora</taxon>
    </lineage>
</organism>
<dbReference type="PANTHER" id="PTHR47933">
    <property type="entry name" value="PENTATRICOPEPTIDE REPEAT-CONTAINING PROTEIN 1, MITOCHONDRIAL"/>
    <property type="match status" value="1"/>
</dbReference>
<feature type="compositionally biased region" description="Acidic residues" evidence="3">
    <location>
        <begin position="885"/>
        <end position="895"/>
    </location>
</feature>
<proteinExistence type="predicted"/>
<feature type="repeat" description="PPR" evidence="2">
    <location>
        <begin position="563"/>
        <end position="597"/>
    </location>
</feature>
<dbReference type="EMBL" id="JAAAIP010000301">
    <property type="protein sequence ID" value="KAG0319969.1"/>
    <property type="molecule type" value="Genomic_DNA"/>
</dbReference>
<dbReference type="Pfam" id="PF13041">
    <property type="entry name" value="PPR_2"/>
    <property type="match status" value="2"/>
</dbReference>
<dbReference type="Pfam" id="PF01535">
    <property type="entry name" value="PPR"/>
    <property type="match status" value="1"/>
</dbReference>
<feature type="region of interest" description="Disordered" evidence="3">
    <location>
        <begin position="108"/>
        <end position="128"/>
    </location>
</feature>
<keyword evidence="1" id="KW-0677">Repeat</keyword>
<feature type="region of interest" description="Disordered" evidence="3">
    <location>
        <begin position="885"/>
        <end position="942"/>
    </location>
</feature>
<feature type="compositionally biased region" description="Basic residues" evidence="3">
    <location>
        <begin position="111"/>
        <end position="121"/>
    </location>
</feature>
<dbReference type="Gene3D" id="1.25.40.10">
    <property type="entry name" value="Tetratricopeptide repeat domain"/>
    <property type="match status" value="4"/>
</dbReference>
<evidence type="ECO:0000256" key="3">
    <source>
        <dbReference type="SAM" id="MobiDB-lite"/>
    </source>
</evidence>
<feature type="repeat" description="PPR" evidence="2">
    <location>
        <begin position="528"/>
        <end position="562"/>
    </location>
</feature>
<feature type="repeat" description="PPR" evidence="2">
    <location>
        <begin position="736"/>
        <end position="770"/>
    </location>
</feature>
<dbReference type="SUPFAM" id="SSF81901">
    <property type="entry name" value="HCP-like"/>
    <property type="match status" value="1"/>
</dbReference>
<feature type="region of interest" description="Disordered" evidence="3">
    <location>
        <begin position="1133"/>
        <end position="1187"/>
    </location>
</feature>
<comment type="caution">
    <text evidence="5">The sequence shown here is derived from an EMBL/GenBank/DDBJ whole genome shotgun (WGS) entry which is preliminary data.</text>
</comment>
<dbReference type="InterPro" id="IPR051240">
    <property type="entry name" value="Mito_RNA-Proc/Resp"/>
</dbReference>
<evidence type="ECO:0000256" key="2">
    <source>
        <dbReference type="PROSITE-ProRule" id="PRU00708"/>
    </source>
</evidence>
<feature type="domain" description="PROP1-like PPR" evidence="4">
    <location>
        <begin position="744"/>
        <end position="874"/>
    </location>
</feature>